<dbReference type="InterPro" id="IPR013325">
    <property type="entry name" value="RNA_pol_sigma_r2"/>
</dbReference>
<evidence type="ECO:0000256" key="7">
    <source>
        <dbReference type="SAM" id="MobiDB-lite"/>
    </source>
</evidence>
<name>A0ABQ4J588_9ACTN</name>
<accession>A0ABQ4J588</accession>
<keyword evidence="4 6" id="KW-0238">DNA-binding</keyword>
<evidence type="ECO:0000256" key="1">
    <source>
        <dbReference type="ARBA" id="ARBA00010641"/>
    </source>
</evidence>
<evidence type="ECO:0000259" key="9">
    <source>
        <dbReference type="Pfam" id="PF08281"/>
    </source>
</evidence>
<evidence type="ECO:0000256" key="2">
    <source>
        <dbReference type="ARBA" id="ARBA00023015"/>
    </source>
</evidence>
<dbReference type="PANTHER" id="PTHR43133">
    <property type="entry name" value="RNA POLYMERASE ECF-TYPE SIGMA FACTO"/>
    <property type="match status" value="1"/>
</dbReference>
<dbReference type="Pfam" id="PF04542">
    <property type="entry name" value="Sigma70_r2"/>
    <property type="match status" value="1"/>
</dbReference>
<dbReference type="InterPro" id="IPR000838">
    <property type="entry name" value="RNA_pol_sigma70_ECF_CS"/>
</dbReference>
<dbReference type="InterPro" id="IPR013249">
    <property type="entry name" value="RNA_pol_sigma70_r4_t2"/>
</dbReference>
<feature type="domain" description="RNA polymerase sigma-70 region 2" evidence="8">
    <location>
        <begin position="66"/>
        <end position="131"/>
    </location>
</feature>
<evidence type="ECO:0000256" key="6">
    <source>
        <dbReference type="RuleBase" id="RU000716"/>
    </source>
</evidence>
<keyword evidence="11" id="KW-1185">Reference proteome</keyword>
<proteinExistence type="inferred from homology"/>
<comment type="similarity">
    <text evidence="1 6">Belongs to the sigma-70 factor family. ECF subfamily.</text>
</comment>
<evidence type="ECO:0000313" key="10">
    <source>
        <dbReference type="EMBL" id="GIJ25191.1"/>
    </source>
</evidence>
<dbReference type="PROSITE" id="PS01063">
    <property type="entry name" value="SIGMA70_ECF"/>
    <property type="match status" value="1"/>
</dbReference>
<dbReference type="InterPro" id="IPR014284">
    <property type="entry name" value="RNA_pol_sigma-70_dom"/>
</dbReference>
<protein>
    <recommendedName>
        <fullName evidence="6">RNA polymerase sigma factor</fullName>
    </recommendedName>
</protein>
<dbReference type="InterPro" id="IPR039425">
    <property type="entry name" value="RNA_pol_sigma-70-like"/>
</dbReference>
<dbReference type="Gene3D" id="1.10.10.10">
    <property type="entry name" value="Winged helix-like DNA-binding domain superfamily/Winged helix DNA-binding domain"/>
    <property type="match status" value="1"/>
</dbReference>
<evidence type="ECO:0000256" key="5">
    <source>
        <dbReference type="ARBA" id="ARBA00023163"/>
    </source>
</evidence>
<dbReference type="InterPro" id="IPR036388">
    <property type="entry name" value="WH-like_DNA-bd_sf"/>
</dbReference>
<evidence type="ECO:0000256" key="4">
    <source>
        <dbReference type="ARBA" id="ARBA00023125"/>
    </source>
</evidence>
<comment type="caution">
    <text evidence="10">The sequence shown here is derived from an EMBL/GenBank/DDBJ whole genome shotgun (WGS) entry which is preliminary data.</text>
</comment>
<feature type="region of interest" description="Disordered" evidence="7">
    <location>
        <begin position="1"/>
        <end position="30"/>
    </location>
</feature>
<evidence type="ECO:0000256" key="3">
    <source>
        <dbReference type="ARBA" id="ARBA00023082"/>
    </source>
</evidence>
<sequence length="227" mass="24974">MQPQQAGHGDPAEFAAAGRSSVPRQWNRHDVSGVQTVTAPEVPLDDEEFVTRAQAGDLEAYASLVARHTASAYRTAVLLGAGSDAEDVIQEAFVKGYRKLSRYRGDSSFRSWLLAIVANETRNLHRSRDRRHGLVLRAARVAPGSEVAEDEATGAVLAGERRDALVRALRLLPEKDREVIVCRYFLDLTEDETVAMLGWPRGTVKSRTSRALVKLRGLLDGQELSRG</sequence>
<dbReference type="Pfam" id="PF08281">
    <property type="entry name" value="Sigma70_r4_2"/>
    <property type="match status" value="1"/>
</dbReference>
<evidence type="ECO:0000313" key="11">
    <source>
        <dbReference type="Proteomes" id="UP000653076"/>
    </source>
</evidence>
<dbReference type="Gene3D" id="1.10.1740.10">
    <property type="match status" value="1"/>
</dbReference>
<feature type="domain" description="RNA polymerase sigma factor 70 region 4 type 2" evidence="9">
    <location>
        <begin position="163"/>
        <end position="215"/>
    </location>
</feature>
<dbReference type="RefSeq" id="WP_239098112.1">
    <property type="nucleotide sequence ID" value="NZ_BOPC01000004.1"/>
</dbReference>
<dbReference type="InterPro" id="IPR007627">
    <property type="entry name" value="RNA_pol_sigma70_r2"/>
</dbReference>
<dbReference type="SUPFAM" id="SSF88659">
    <property type="entry name" value="Sigma3 and sigma4 domains of RNA polymerase sigma factors"/>
    <property type="match status" value="1"/>
</dbReference>
<keyword evidence="2 6" id="KW-0805">Transcription regulation</keyword>
<dbReference type="NCBIfam" id="TIGR02937">
    <property type="entry name" value="sigma70-ECF"/>
    <property type="match status" value="1"/>
</dbReference>
<dbReference type="InterPro" id="IPR013324">
    <property type="entry name" value="RNA_pol_sigma_r3/r4-like"/>
</dbReference>
<dbReference type="EMBL" id="BOPC01000004">
    <property type="protein sequence ID" value="GIJ25191.1"/>
    <property type="molecule type" value="Genomic_DNA"/>
</dbReference>
<keyword evidence="3 6" id="KW-0731">Sigma factor</keyword>
<keyword evidence="5 6" id="KW-0804">Transcription</keyword>
<dbReference type="CDD" id="cd06171">
    <property type="entry name" value="Sigma70_r4"/>
    <property type="match status" value="1"/>
</dbReference>
<gene>
    <name evidence="10" type="ORF">Vqi01_03530</name>
</gene>
<dbReference type="PANTHER" id="PTHR43133:SF51">
    <property type="entry name" value="RNA POLYMERASE SIGMA FACTOR"/>
    <property type="match status" value="1"/>
</dbReference>
<reference evidence="10 11" key="1">
    <citation type="submission" date="2021-01" db="EMBL/GenBank/DDBJ databases">
        <title>Whole genome shotgun sequence of Verrucosispora qiuiae NBRC 106684.</title>
        <authorList>
            <person name="Komaki H."/>
            <person name="Tamura T."/>
        </authorList>
    </citation>
    <scope>NUCLEOTIDE SEQUENCE [LARGE SCALE GENOMIC DNA]</scope>
    <source>
        <strain evidence="10 11">NBRC 106684</strain>
    </source>
</reference>
<dbReference type="Proteomes" id="UP000653076">
    <property type="component" value="Unassembled WGS sequence"/>
</dbReference>
<dbReference type="SUPFAM" id="SSF88946">
    <property type="entry name" value="Sigma2 domain of RNA polymerase sigma factors"/>
    <property type="match status" value="1"/>
</dbReference>
<organism evidence="10 11">
    <name type="scientific">Micromonospora qiuiae</name>
    <dbReference type="NCBI Taxonomy" id="502268"/>
    <lineage>
        <taxon>Bacteria</taxon>
        <taxon>Bacillati</taxon>
        <taxon>Actinomycetota</taxon>
        <taxon>Actinomycetes</taxon>
        <taxon>Micromonosporales</taxon>
        <taxon>Micromonosporaceae</taxon>
        <taxon>Micromonospora</taxon>
    </lineage>
</organism>
<evidence type="ECO:0000259" key="8">
    <source>
        <dbReference type="Pfam" id="PF04542"/>
    </source>
</evidence>